<dbReference type="STRING" id="1121015.GCA_000420545_02622"/>
<evidence type="ECO:0000256" key="4">
    <source>
        <dbReference type="SAM" id="MobiDB-lite"/>
    </source>
</evidence>
<dbReference type="AlphaFoldDB" id="A0A091ATP6"/>
<evidence type="ECO:0000256" key="3">
    <source>
        <dbReference type="PROSITE-ProRule" id="PRU00473"/>
    </source>
</evidence>
<organism evidence="7 8">
    <name type="scientific">Arenimonas oryziterrae DSM 21050 = YC6267</name>
    <dbReference type="NCBI Taxonomy" id="1121015"/>
    <lineage>
        <taxon>Bacteria</taxon>
        <taxon>Pseudomonadati</taxon>
        <taxon>Pseudomonadota</taxon>
        <taxon>Gammaproteobacteria</taxon>
        <taxon>Lysobacterales</taxon>
        <taxon>Lysobacteraceae</taxon>
        <taxon>Arenimonas</taxon>
    </lineage>
</organism>
<feature type="region of interest" description="Disordered" evidence="4">
    <location>
        <begin position="327"/>
        <end position="358"/>
    </location>
</feature>
<reference evidence="7 8" key="1">
    <citation type="submission" date="2013-09" db="EMBL/GenBank/DDBJ databases">
        <title>Genome sequencing of Arenimonas oryziterrae.</title>
        <authorList>
            <person name="Chen F."/>
            <person name="Wang G."/>
        </authorList>
    </citation>
    <scope>NUCLEOTIDE SEQUENCE [LARGE SCALE GENOMIC DNA]</scope>
    <source>
        <strain evidence="7 8">YC6267</strain>
    </source>
</reference>
<proteinExistence type="predicted"/>
<dbReference type="PANTHER" id="PTHR30329:SF20">
    <property type="entry name" value="EXPORTED PROTEIN"/>
    <property type="match status" value="1"/>
</dbReference>
<dbReference type="RefSeq" id="WP_022970227.1">
    <property type="nucleotide sequence ID" value="NZ_ATVD01000006.1"/>
</dbReference>
<dbReference type="InterPro" id="IPR006665">
    <property type="entry name" value="OmpA-like"/>
</dbReference>
<dbReference type="PROSITE" id="PS51257">
    <property type="entry name" value="PROKAR_LIPOPROTEIN"/>
    <property type="match status" value="1"/>
</dbReference>
<dbReference type="SUPFAM" id="SSF103088">
    <property type="entry name" value="OmpA-like"/>
    <property type="match status" value="1"/>
</dbReference>
<comment type="caution">
    <text evidence="7">The sequence shown here is derived from an EMBL/GenBank/DDBJ whole genome shotgun (WGS) entry which is preliminary data.</text>
</comment>
<feature type="chain" id="PRO_5001870902" description="OmpA-like domain-containing protein" evidence="5">
    <location>
        <begin position="25"/>
        <end position="358"/>
    </location>
</feature>
<evidence type="ECO:0000256" key="1">
    <source>
        <dbReference type="ARBA" id="ARBA00004442"/>
    </source>
</evidence>
<dbReference type="InterPro" id="IPR036737">
    <property type="entry name" value="OmpA-like_sf"/>
</dbReference>
<protein>
    <recommendedName>
        <fullName evidence="6">OmpA-like domain-containing protein</fullName>
    </recommendedName>
</protein>
<evidence type="ECO:0000313" key="7">
    <source>
        <dbReference type="EMBL" id="KFN42532.1"/>
    </source>
</evidence>
<accession>A0A091ATP6</accession>
<evidence type="ECO:0000313" key="8">
    <source>
        <dbReference type="Proteomes" id="UP000029385"/>
    </source>
</evidence>
<feature type="compositionally biased region" description="Low complexity" evidence="4">
    <location>
        <begin position="24"/>
        <end position="66"/>
    </location>
</feature>
<keyword evidence="5" id="KW-0732">Signal</keyword>
<dbReference type="PRINTS" id="PR01021">
    <property type="entry name" value="OMPADOMAIN"/>
</dbReference>
<dbReference type="PROSITE" id="PS51123">
    <property type="entry name" value="OMPA_2"/>
    <property type="match status" value="1"/>
</dbReference>
<dbReference type="OrthoDB" id="9792021at2"/>
<evidence type="ECO:0000256" key="2">
    <source>
        <dbReference type="ARBA" id="ARBA00023136"/>
    </source>
</evidence>
<dbReference type="InterPro" id="IPR050330">
    <property type="entry name" value="Bact_OuterMem_StrucFunc"/>
</dbReference>
<dbReference type="InterPro" id="IPR006664">
    <property type="entry name" value="OMP_bac"/>
</dbReference>
<evidence type="ECO:0000256" key="5">
    <source>
        <dbReference type="SAM" id="SignalP"/>
    </source>
</evidence>
<comment type="subcellular location">
    <subcellularLocation>
        <location evidence="1">Cell outer membrane</location>
    </subcellularLocation>
</comment>
<gene>
    <name evidence="7" type="ORF">N789_12900</name>
</gene>
<feature type="domain" description="OmpA-like" evidence="6">
    <location>
        <begin position="243"/>
        <end position="358"/>
    </location>
</feature>
<dbReference type="Proteomes" id="UP000029385">
    <property type="component" value="Unassembled WGS sequence"/>
</dbReference>
<dbReference type="EMBL" id="AVCI01000009">
    <property type="protein sequence ID" value="KFN42532.1"/>
    <property type="molecule type" value="Genomic_DNA"/>
</dbReference>
<dbReference type="PANTHER" id="PTHR30329">
    <property type="entry name" value="STATOR ELEMENT OF FLAGELLAR MOTOR COMPLEX"/>
    <property type="match status" value="1"/>
</dbReference>
<feature type="region of interest" description="Disordered" evidence="4">
    <location>
        <begin position="24"/>
        <end position="74"/>
    </location>
</feature>
<dbReference type="Pfam" id="PF00691">
    <property type="entry name" value="OmpA"/>
    <property type="match status" value="1"/>
</dbReference>
<dbReference type="GO" id="GO:0009279">
    <property type="term" value="C:cell outer membrane"/>
    <property type="evidence" value="ECO:0007669"/>
    <property type="project" value="UniProtKB-SubCell"/>
</dbReference>
<evidence type="ECO:0000259" key="6">
    <source>
        <dbReference type="PROSITE" id="PS51123"/>
    </source>
</evidence>
<dbReference type="CDD" id="cd07185">
    <property type="entry name" value="OmpA_C-like"/>
    <property type="match status" value="1"/>
</dbReference>
<dbReference type="PATRIC" id="fig|1121015.4.peg.2049"/>
<keyword evidence="2 3" id="KW-0472">Membrane</keyword>
<dbReference type="eggNOG" id="COG2885">
    <property type="taxonomic scope" value="Bacteria"/>
</dbReference>
<sequence length="358" mass="38022">MRVRSLVLVPAVALLMLAACSRPAETPAATTESPAPSAGTQDTPAPTPPADASTTPAPDAAATASSEFDPASVPESTAALPPFPFFKAPEGLVSTLDDKDRNRSFDREHMIAGNKIVAVEGKVFVDRFQLTNAEQRVYSDIEFQRNYADAIAALGGVEISRTQYTGEVTDAFGGRDLVDKHYDGTCASDGCENHTYLIRQGGKEYWIQVSTGAIPLHGQVAVLERQAMASKLAFLDASAMKKAIDASGHVALYINFDTDKATLRPDSAAVIDEIRKLLEGDPALKLSIEGHTDSTGTAERNRVLSGERAAAVRTALVGKGIDGARLTTRGFGPDKPVADNGSEDGRAKNRRVELVKTP</sequence>
<feature type="compositionally biased region" description="Basic and acidic residues" evidence="4">
    <location>
        <begin position="343"/>
        <end position="358"/>
    </location>
</feature>
<name>A0A091ATP6_9GAMM</name>
<keyword evidence="8" id="KW-1185">Reference proteome</keyword>
<feature type="signal peptide" evidence="5">
    <location>
        <begin position="1"/>
        <end position="24"/>
    </location>
</feature>
<dbReference type="Gene3D" id="3.30.1330.60">
    <property type="entry name" value="OmpA-like domain"/>
    <property type="match status" value="1"/>
</dbReference>